<evidence type="ECO:0000256" key="2">
    <source>
        <dbReference type="ARBA" id="ARBA00022475"/>
    </source>
</evidence>
<sequence>MTKQLYRSKKNRVISGVCGGIAEYLDLDPTLIRLLWVLITVPGGIGFIAYLVSIIIIPENPYHFGIADHAEEQTSMFDGENHSQQEISQKNRTLAGVLLIVLGVVFFSKQFFHWIDIGRLWPLLLIGGGIYIIYKGKGEK</sequence>
<evidence type="ECO:0000256" key="6">
    <source>
        <dbReference type="SAM" id="Phobius"/>
    </source>
</evidence>
<keyword evidence="3 6" id="KW-0812">Transmembrane</keyword>
<dbReference type="EMBL" id="JACHEN010000020">
    <property type="protein sequence ID" value="MBB6217099.1"/>
    <property type="molecule type" value="Genomic_DNA"/>
</dbReference>
<evidence type="ECO:0000313" key="9">
    <source>
        <dbReference type="EMBL" id="MBB6217099.1"/>
    </source>
</evidence>
<keyword evidence="4 6" id="KW-1133">Transmembrane helix</keyword>
<dbReference type="RefSeq" id="WP_184311613.1">
    <property type="nucleotide sequence ID" value="NZ_JACHEN010000020.1"/>
</dbReference>
<dbReference type="Pfam" id="PF18917">
    <property type="entry name" value="LiaI-LiaF-like_TM1"/>
    <property type="match status" value="1"/>
</dbReference>
<dbReference type="InterPro" id="IPR007168">
    <property type="entry name" value="Phageshock_PspC_N"/>
</dbReference>
<dbReference type="AlphaFoldDB" id="A0A841L3Y8"/>
<evidence type="ECO:0000256" key="3">
    <source>
        <dbReference type="ARBA" id="ARBA00022692"/>
    </source>
</evidence>
<feature type="transmembrane region" description="Helical" evidence="6">
    <location>
        <begin position="118"/>
        <end position="134"/>
    </location>
</feature>
<dbReference type="GO" id="GO:0005886">
    <property type="term" value="C:plasma membrane"/>
    <property type="evidence" value="ECO:0007669"/>
    <property type="project" value="UniProtKB-SubCell"/>
</dbReference>
<protein>
    <submittedName>
        <fullName evidence="9">Phage shock protein C</fullName>
    </submittedName>
</protein>
<dbReference type="Proteomes" id="UP000579281">
    <property type="component" value="Unassembled WGS sequence"/>
</dbReference>
<proteinExistence type="predicted"/>
<evidence type="ECO:0000259" key="8">
    <source>
        <dbReference type="Pfam" id="PF18917"/>
    </source>
</evidence>
<feature type="transmembrane region" description="Helical" evidence="6">
    <location>
        <begin position="34"/>
        <end position="57"/>
    </location>
</feature>
<dbReference type="Pfam" id="PF04024">
    <property type="entry name" value="PspC"/>
    <property type="match status" value="1"/>
</dbReference>
<keyword evidence="2" id="KW-1003">Cell membrane</keyword>
<accession>A0A841L3Y8</accession>
<comment type="caution">
    <text evidence="9">The sequence shown here is derived from an EMBL/GenBank/DDBJ whole genome shotgun (WGS) entry which is preliminary data.</text>
</comment>
<evidence type="ECO:0000256" key="5">
    <source>
        <dbReference type="ARBA" id="ARBA00023136"/>
    </source>
</evidence>
<evidence type="ECO:0000313" key="10">
    <source>
        <dbReference type="Proteomes" id="UP000579281"/>
    </source>
</evidence>
<organism evidence="9 10">
    <name type="scientific">Anaerosolibacter carboniphilus</name>
    <dbReference type="NCBI Taxonomy" id="1417629"/>
    <lineage>
        <taxon>Bacteria</taxon>
        <taxon>Bacillati</taxon>
        <taxon>Bacillota</taxon>
        <taxon>Clostridia</taxon>
        <taxon>Peptostreptococcales</taxon>
        <taxon>Thermotaleaceae</taxon>
        <taxon>Anaerosolibacter</taxon>
    </lineage>
</organism>
<name>A0A841L3Y8_9FIRM</name>
<keyword evidence="5 6" id="KW-0472">Membrane</keyword>
<feature type="domain" description="LiaI-LiaF-like transmembrane region" evidence="8">
    <location>
        <begin position="94"/>
        <end position="133"/>
    </location>
</feature>
<evidence type="ECO:0000256" key="4">
    <source>
        <dbReference type="ARBA" id="ARBA00022989"/>
    </source>
</evidence>
<dbReference type="InterPro" id="IPR043726">
    <property type="entry name" value="LiaI-LiaF-like_TM1"/>
</dbReference>
<feature type="domain" description="Phage shock protein PspC N-terminal" evidence="7">
    <location>
        <begin position="3"/>
        <end position="59"/>
    </location>
</feature>
<gene>
    <name evidence="9" type="ORF">HNQ80_003205</name>
</gene>
<reference evidence="9 10" key="1">
    <citation type="submission" date="2020-08" db="EMBL/GenBank/DDBJ databases">
        <title>Genomic Encyclopedia of Type Strains, Phase IV (KMG-IV): sequencing the most valuable type-strain genomes for metagenomic binning, comparative biology and taxonomic classification.</title>
        <authorList>
            <person name="Goeker M."/>
        </authorList>
    </citation>
    <scope>NUCLEOTIDE SEQUENCE [LARGE SCALE GENOMIC DNA]</scope>
    <source>
        <strain evidence="9 10">DSM 103526</strain>
    </source>
</reference>
<evidence type="ECO:0000256" key="1">
    <source>
        <dbReference type="ARBA" id="ARBA00004162"/>
    </source>
</evidence>
<dbReference type="PANTHER" id="PTHR33885">
    <property type="entry name" value="PHAGE SHOCK PROTEIN C"/>
    <property type="match status" value="1"/>
</dbReference>
<keyword evidence="10" id="KW-1185">Reference proteome</keyword>
<comment type="subcellular location">
    <subcellularLocation>
        <location evidence="1">Cell membrane</location>
        <topology evidence="1">Single-pass membrane protein</topology>
    </subcellularLocation>
</comment>
<evidence type="ECO:0000259" key="7">
    <source>
        <dbReference type="Pfam" id="PF04024"/>
    </source>
</evidence>
<dbReference type="InterPro" id="IPR052027">
    <property type="entry name" value="PspC"/>
</dbReference>
<dbReference type="PANTHER" id="PTHR33885:SF3">
    <property type="entry name" value="PHAGE SHOCK PROTEIN C"/>
    <property type="match status" value="1"/>
</dbReference>